<feature type="transmembrane region" description="Helical" evidence="1">
    <location>
        <begin position="12"/>
        <end position="30"/>
    </location>
</feature>
<keyword evidence="1" id="KW-0472">Membrane</keyword>
<keyword evidence="1" id="KW-1133">Transmembrane helix</keyword>
<keyword evidence="3" id="KW-1185">Reference proteome</keyword>
<evidence type="ECO:0000256" key="1">
    <source>
        <dbReference type="SAM" id="Phobius"/>
    </source>
</evidence>
<organism evidence="2 3">
    <name type="scientific">Halobium palmae</name>
    <dbReference type="NCBI Taxonomy" id="1776492"/>
    <lineage>
        <taxon>Archaea</taxon>
        <taxon>Methanobacteriati</taxon>
        <taxon>Methanobacteriota</taxon>
        <taxon>Stenosarchaea group</taxon>
        <taxon>Halobacteria</taxon>
        <taxon>Halobacteriales</taxon>
        <taxon>Haloferacaceae</taxon>
        <taxon>Halobium</taxon>
    </lineage>
</organism>
<feature type="transmembrane region" description="Helical" evidence="1">
    <location>
        <begin position="95"/>
        <end position="112"/>
    </location>
</feature>
<evidence type="ECO:0000313" key="3">
    <source>
        <dbReference type="Proteomes" id="UP001596328"/>
    </source>
</evidence>
<dbReference type="EMBL" id="JBHSWU010000065">
    <property type="protein sequence ID" value="MFC6723897.1"/>
    <property type="molecule type" value="Genomic_DNA"/>
</dbReference>
<keyword evidence="1" id="KW-0812">Transmembrane</keyword>
<feature type="transmembrane region" description="Helical" evidence="1">
    <location>
        <begin position="67"/>
        <end position="89"/>
    </location>
</feature>
<feature type="transmembrane region" description="Helical" evidence="1">
    <location>
        <begin position="36"/>
        <end position="55"/>
    </location>
</feature>
<sequence length="160" mass="16885">MTSLRSTVRFGLAVLGLVSLAAPLAVLLPPDPLTSIPIRATLASGLCLALGASYANGTRSLKRLGAYILVMQMLSVTMLPGLVVGYATLTVLHSIPGGSALLGVVARLYALLKPVGTTALVVSRYGLAYHFVYRGGHDALFRWLPGWGRRPLQSMLSLAK</sequence>
<evidence type="ECO:0000313" key="2">
    <source>
        <dbReference type="EMBL" id="MFC6723897.1"/>
    </source>
</evidence>
<accession>A0ABD5RY26</accession>
<protein>
    <submittedName>
        <fullName evidence="2">Uncharacterized protein</fullName>
    </submittedName>
</protein>
<dbReference type="Proteomes" id="UP001596328">
    <property type="component" value="Unassembled WGS sequence"/>
</dbReference>
<name>A0ABD5RY26_9EURY</name>
<dbReference type="AlphaFoldDB" id="A0ABD5RY26"/>
<proteinExistence type="predicted"/>
<comment type="caution">
    <text evidence="2">The sequence shown here is derived from an EMBL/GenBank/DDBJ whole genome shotgun (WGS) entry which is preliminary data.</text>
</comment>
<reference evidence="2 3" key="1">
    <citation type="journal article" date="2019" name="Int. J. Syst. Evol. Microbiol.">
        <title>The Global Catalogue of Microorganisms (GCM) 10K type strain sequencing project: providing services to taxonomists for standard genome sequencing and annotation.</title>
        <authorList>
            <consortium name="The Broad Institute Genomics Platform"/>
            <consortium name="The Broad Institute Genome Sequencing Center for Infectious Disease"/>
            <person name="Wu L."/>
            <person name="Ma J."/>
        </authorList>
    </citation>
    <scope>NUCLEOTIDE SEQUENCE [LARGE SCALE GENOMIC DNA]</scope>
    <source>
        <strain evidence="2 3">NBRC 111368</strain>
    </source>
</reference>
<gene>
    <name evidence="2" type="ORF">ACFQE1_05820</name>
</gene>